<reference evidence="2 3" key="1">
    <citation type="submission" date="2024-09" db="EMBL/GenBank/DDBJ databases">
        <title>Chromosome-scale assembly of Riccia sorocarpa.</title>
        <authorList>
            <person name="Paukszto L."/>
        </authorList>
    </citation>
    <scope>NUCLEOTIDE SEQUENCE [LARGE SCALE GENOMIC DNA]</scope>
    <source>
        <strain evidence="2">LP-2024</strain>
        <tissue evidence="2">Aerial parts of the thallus</tissue>
    </source>
</reference>
<protein>
    <recommendedName>
        <fullName evidence="1">Reverse transcriptase domain-containing protein</fullName>
    </recommendedName>
</protein>
<dbReference type="PANTHER" id="PTHR31635">
    <property type="entry name" value="REVERSE TRANSCRIPTASE DOMAIN-CONTAINING PROTEIN-RELATED"/>
    <property type="match status" value="1"/>
</dbReference>
<keyword evidence="3" id="KW-1185">Reference proteome</keyword>
<organism evidence="2 3">
    <name type="scientific">Riccia sorocarpa</name>
    <dbReference type="NCBI Taxonomy" id="122646"/>
    <lineage>
        <taxon>Eukaryota</taxon>
        <taxon>Viridiplantae</taxon>
        <taxon>Streptophyta</taxon>
        <taxon>Embryophyta</taxon>
        <taxon>Marchantiophyta</taxon>
        <taxon>Marchantiopsida</taxon>
        <taxon>Marchantiidae</taxon>
        <taxon>Marchantiales</taxon>
        <taxon>Ricciaceae</taxon>
        <taxon>Riccia</taxon>
    </lineage>
</organism>
<dbReference type="PANTHER" id="PTHR31635:SF196">
    <property type="entry name" value="REVERSE TRANSCRIPTASE DOMAIN-CONTAINING PROTEIN-RELATED"/>
    <property type="match status" value="1"/>
</dbReference>
<dbReference type="SUPFAM" id="SSF56672">
    <property type="entry name" value="DNA/RNA polymerases"/>
    <property type="match status" value="1"/>
</dbReference>
<evidence type="ECO:0000313" key="3">
    <source>
        <dbReference type="Proteomes" id="UP001633002"/>
    </source>
</evidence>
<sequence length="452" mass="51308">MRLAVGTYYVRGLCSRMARTKLRNVITSIRPPLDILALQEHKIRDRNIDFLTSAIWPNASMFNLTAEDGLQADPANIYTQLKLEEARTQLAAWEADKARWIQSLLDRKWEDEEERVNLQKDFSSEELHVAAKLLGRNKSPGPDGVPLEFFLALWETVSPLLLRATAEGLQQGQILPFFNEGVIILLQKDGDQTMIQNKRPITLPNVVYKIWAKALQLRLTPVLQRLISWEQNAFISGRQLHTTVLLCNEVVYEAKKNNIDSVLLKIDFKKAFDTLRWDFLYAAMEKMEFGHFFISLVKTLNSTASSAISINNACSSPFQISRPVRQGCPLSPLLFTIAIQVLTDTINGWIQMQMLKGIELTSINTHYCQGYFADDAHFLLAADKQNLLNAKSLLQTFGQASGLTVQWAKSKARWISSIIPRPLWTGDLDWVWSTDQDADKFLGFQFSDGLDA</sequence>
<dbReference type="InterPro" id="IPR000477">
    <property type="entry name" value="RT_dom"/>
</dbReference>
<feature type="domain" description="Reverse transcriptase" evidence="1">
    <location>
        <begin position="167"/>
        <end position="446"/>
    </location>
</feature>
<dbReference type="PROSITE" id="PS50878">
    <property type="entry name" value="RT_POL"/>
    <property type="match status" value="1"/>
</dbReference>
<gene>
    <name evidence="2" type="ORF">R1sor_008586</name>
</gene>
<accession>A0ABD3HTU0</accession>
<dbReference type="Proteomes" id="UP001633002">
    <property type="component" value="Unassembled WGS sequence"/>
</dbReference>
<dbReference type="CDD" id="cd01650">
    <property type="entry name" value="RT_nLTR_like"/>
    <property type="match status" value="1"/>
</dbReference>
<dbReference type="AlphaFoldDB" id="A0ABD3HTU0"/>
<dbReference type="Pfam" id="PF00078">
    <property type="entry name" value="RVT_1"/>
    <property type="match status" value="1"/>
</dbReference>
<proteinExistence type="predicted"/>
<dbReference type="InterPro" id="IPR043502">
    <property type="entry name" value="DNA/RNA_pol_sf"/>
</dbReference>
<dbReference type="EMBL" id="JBJQOH010000003">
    <property type="protein sequence ID" value="KAL3694935.1"/>
    <property type="molecule type" value="Genomic_DNA"/>
</dbReference>
<name>A0ABD3HTU0_9MARC</name>
<evidence type="ECO:0000259" key="1">
    <source>
        <dbReference type="PROSITE" id="PS50878"/>
    </source>
</evidence>
<evidence type="ECO:0000313" key="2">
    <source>
        <dbReference type="EMBL" id="KAL3694935.1"/>
    </source>
</evidence>
<comment type="caution">
    <text evidence="2">The sequence shown here is derived from an EMBL/GenBank/DDBJ whole genome shotgun (WGS) entry which is preliminary data.</text>
</comment>